<feature type="region of interest" description="Disordered" evidence="1">
    <location>
        <begin position="1131"/>
        <end position="1280"/>
    </location>
</feature>
<gene>
    <name evidence="3" type="ORF">CSUI_002897</name>
</gene>
<dbReference type="EMBL" id="MIGC01001232">
    <property type="protein sequence ID" value="PHJ23251.1"/>
    <property type="molecule type" value="Genomic_DNA"/>
</dbReference>
<feature type="compositionally biased region" description="Basic and acidic residues" evidence="1">
    <location>
        <begin position="1566"/>
        <end position="1577"/>
    </location>
</feature>
<dbReference type="RefSeq" id="XP_067924927.1">
    <property type="nucleotide sequence ID" value="XM_068063096.1"/>
</dbReference>
<feature type="compositionally biased region" description="Basic and acidic residues" evidence="1">
    <location>
        <begin position="1236"/>
        <end position="1266"/>
    </location>
</feature>
<feature type="compositionally biased region" description="Basic and acidic residues" evidence="1">
    <location>
        <begin position="2314"/>
        <end position="2343"/>
    </location>
</feature>
<name>A0A2C6KGU0_9APIC</name>
<feature type="compositionally biased region" description="Basic and acidic residues" evidence="1">
    <location>
        <begin position="2121"/>
        <end position="2145"/>
    </location>
</feature>
<feature type="compositionally biased region" description="Basic and acidic residues" evidence="1">
    <location>
        <begin position="547"/>
        <end position="569"/>
    </location>
</feature>
<feature type="region of interest" description="Disordered" evidence="1">
    <location>
        <begin position="758"/>
        <end position="835"/>
    </location>
</feature>
<dbReference type="VEuPathDB" id="ToxoDB:CSUI_002897"/>
<reference evidence="3 4" key="1">
    <citation type="journal article" date="2017" name="Int. J. Parasitol.">
        <title>The genome of the protozoan parasite Cystoisospora suis and a reverse vaccinology approach to identify vaccine candidates.</title>
        <authorList>
            <person name="Palmieri N."/>
            <person name="Shrestha A."/>
            <person name="Ruttkowski B."/>
            <person name="Beck T."/>
            <person name="Vogl C."/>
            <person name="Tomley F."/>
            <person name="Blake D.P."/>
            <person name="Joachim A."/>
        </authorList>
    </citation>
    <scope>NUCLEOTIDE SEQUENCE [LARGE SCALE GENOMIC DNA]</scope>
    <source>
        <strain evidence="3 4">Wien I</strain>
    </source>
</reference>
<dbReference type="Proteomes" id="UP000221165">
    <property type="component" value="Unassembled WGS sequence"/>
</dbReference>
<feature type="compositionally biased region" description="Polar residues" evidence="1">
    <location>
        <begin position="2626"/>
        <end position="2637"/>
    </location>
</feature>
<dbReference type="InterPro" id="IPR001005">
    <property type="entry name" value="SANT/Myb"/>
</dbReference>
<evidence type="ECO:0000259" key="2">
    <source>
        <dbReference type="SMART" id="SM00717"/>
    </source>
</evidence>
<feature type="compositionally biased region" description="Basic and acidic residues" evidence="1">
    <location>
        <begin position="1769"/>
        <end position="1797"/>
    </location>
</feature>
<feature type="compositionally biased region" description="Basic and acidic residues" evidence="1">
    <location>
        <begin position="2527"/>
        <end position="2546"/>
    </location>
</feature>
<feature type="compositionally biased region" description="Low complexity" evidence="1">
    <location>
        <begin position="2652"/>
        <end position="2661"/>
    </location>
</feature>
<feature type="compositionally biased region" description="Basic and acidic residues" evidence="1">
    <location>
        <begin position="54"/>
        <end position="81"/>
    </location>
</feature>
<feature type="region of interest" description="Disordered" evidence="1">
    <location>
        <begin position="54"/>
        <end position="218"/>
    </location>
</feature>
<feature type="region of interest" description="Disordered" evidence="1">
    <location>
        <begin position="1677"/>
        <end position="1722"/>
    </location>
</feature>
<feature type="compositionally biased region" description="Basic and acidic residues" evidence="1">
    <location>
        <begin position="2093"/>
        <end position="2112"/>
    </location>
</feature>
<proteinExistence type="predicted"/>
<feature type="compositionally biased region" description="Basic and acidic residues" evidence="1">
    <location>
        <begin position="135"/>
        <end position="153"/>
    </location>
</feature>
<feature type="region of interest" description="Disordered" evidence="1">
    <location>
        <begin position="1558"/>
        <end position="1628"/>
    </location>
</feature>
<feature type="compositionally biased region" description="Basic and acidic residues" evidence="1">
    <location>
        <begin position="2182"/>
        <end position="2198"/>
    </location>
</feature>
<feature type="compositionally biased region" description="Basic and acidic residues" evidence="1">
    <location>
        <begin position="1066"/>
        <end position="1078"/>
    </location>
</feature>
<feature type="compositionally biased region" description="Basic and acidic residues" evidence="1">
    <location>
        <begin position="113"/>
        <end position="125"/>
    </location>
</feature>
<feature type="compositionally biased region" description="Basic and acidic residues" evidence="1">
    <location>
        <begin position="1688"/>
        <end position="1707"/>
    </location>
</feature>
<feature type="compositionally biased region" description="Basic and acidic residues" evidence="1">
    <location>
        <begin position="1456"/>
        <end position="1467"/>
    </location>
</feature>
<feature type="region of interest" description="Disordered" evidence="1">
    <location>
        <begin position="1924"/>
        <end position="1962"/>
    </location>
</feature>
<feature type="region of interest" description="Disordered" evidence="1">
    <location>
        <begin position="539"/>
        <end position="643"/>
    </location>
</feature>
<feature type="compositionally biased region" description="Acidic residues" evidence="1">
    <location>
        <begin position="2172"/>
        <end position="2181"/>
    </location>
</feature>
<feature type="compositionally biased region" description="Basic and acidic residues" evidence="1">
    <location>
        <begin position="2038"/>
        <end position="2070"/>
    </location>
</feature>
<feature type="compositionally biased region" description="Basic and acidic residues" evidence="1">
    <location>
        <begin position="2467"/>
        <end position="2489"/>
    </location>
</feature>
<feature type="compositionally biased region" description="Basic and acidic residues" evidence="1">
    <location>
        <begin position="1038"/>
        <end position="1056"/>
    </location>
</feature>
<feature type="compositionally biased region" description="Basic and acidic residues" evidence="1">
    <location>
        <begin position="1891"/>
        <end position="1902"/>
    </location>
</feature>
<feature type="region of interest" description="Disordered" evidence="1">
    <location>
        <begin position="1769"/>
        <end position="1904"/>
    </location>
</feature>
<feature type="domain" description="Myb-like" evidence="2">
    <location>
        <begin position="2696"/>
        <end position="2748"/>
    </location>
</feature>
<feature type="compositionally biased region" description="Basic and acidic residues" evidence="1">
    <location>
        <begin position="174"/>
        <end position="200"/>
    </location>
</feature>
<feature type="region of interest" description="Disordered" evidence="1">
    <location>
        <begin position="344"/>
        <end position="363"/>
    </location>
</feature>
<accession>A0A2C6KGU0</accession>
<feature type="compositionally biased region" description="Low complexity" evidence="1">
    <location>
        <begin position="2490"/>
        <end position="2501"/>
    </location>
</feature>
<feature type="compositionally biased region" description="Low complexity" evidence="1">
    <location>
        <begin position="2414"/>
        <end position="2437"/>
    </location>
</feature>
<dbReference type="OrthoDB" id="608866at2759"/>
<feature type="compositionally biased region" description="Low complexity" evidence="1">
    <location>
        <begin position="1140"/>
        <end position="1161"/>
    </location>
</feature>
<feature type="compositionally biased region" description="Acidic residues" evidence="1">
    <location>
        <begin position="1180"/>
        <end position="1191"/>
    </location>
</feature>
<dbReference type="SUPFAM" id="SSF46689">
    <property type="entry name" value="Homeodomain-like"/>
    <property type="match status" value="1"/>
</dbReference>
<dbReference type="CDD" id="cd11660">
    <property type="entry name" value="SANT_TRF"/>
    <property type="match status" value="1"/>
</dbReference>
<feature type="compositionally biased region" description="Basic and acidic residues" evidence="1">
    <location>
        <begin position="580"/>
        <end position="634"/>
    </location>
</feature>
<feature type="compositionally biased region" description="Low complexity" evidence="1">
    <location>
        <begin position="2392"/>
        <end position="2401"/>
    </location>
</feature>
<feature type="compositionally biased region" description="Basic and acidic residues" evidence="1">
    <location>
        <begin position="1990"/>
        <end position="2003"/>
    </location>
</feature>
<dbReference type="PANTHER" id="PTHR36812:SF9">
    <property type="entry name" value="MYB-LIKE PROTEIN X ISOFORM X1"/>
    <property type="match status" value="1"/>
</dbReference>
<feature type="compositionally biased region" description="Low complexity" evidence="1">
    <location>
        <begin position="1355"/>
        <end position="1397"/>
    </location>
</feature>
<dbReference type="InterPro" id="IPR009057">
    <property type="entry name" value="Homeodomain-like_sf"/>
</dbReference>
<feature type="compositionally biased region" description="Low complexity" evidence="1">
    <location>
        <begin position="1578"/>
        <end position="1628"/>
    </location>
</feature>
<dbReference type="SMART" id="SM00717">
    <property type="entry name" value="SANT"/>
    <property type="match status" value="1"/>
</dbReference>
<evidence type="ECO:0000256" key="1">
    <source>
        <dbReference type="SAM" id="MobiDB-lite"/>
    </source>
</evidence>
<protein>
    <recommendedName>
        <fullName evidence="2">Myb-like domain-containing protein</fullName>
    </recommendedName>
</protein>
<sequence>MDLPPSFSFDRFSLSFLQKLYCFFLECLLLSDLPSSPTSPSLLDFFSLHHNEEKERIKSQKKTSRDPSIESFPTRDTRNRDEEGEISSESPSYLRDRNEENRRRRKSSGNTPEAKKGTQGEKERGEEEEGQPLENGKERKEGDNKASEDEEKKNKRRRRDISRESEAVNSISPARHDASNCCLEGRKENLHGEQEKEEERKKKHKKRQSNVTSASSSFSSSSSFLLFRDSLRSSVGLLHTCPCLCVSSRAHPHEGEDLFALFLHSLQSLLLPSLVLPLSRSIISGELKALELFLKPFRKGPLSGGGREACADSVYNRKIEGTSISRDQGGDLFKDLSLDQEKRTKDKTEWSPSTEERHKDNRWHSRDQVAFSSSSSLSHLSNVETVGGSVCEGDLLSPSHPLSFRSFVRCLKEKERESYEVLDSFKQILLLLLSLDTPPFSTSSLFSPPFPSQNLLLSSCTSSTFLSSSFPCASKSSLLLSSSCLCPCRHSLYTSLWMSLFHSQDTLALRTSTFFSLFPFSSSGPFSLEKRCGSSSEARRGCRRSTHRDTLRPSRRPAEEEEREKEVREGGISSRLSHLGGDRGEEKSEEMNVISKDSEERLDIGNFQRDQEEKKKIEKNSLKTDEERRRRERGEEEETGIAHISSLNDQEKNLNDSIPHKSSEVRDISSSSIEGQSGRLLLPRRNTTQDLHTGEVTDLSGEEENLPLLLRECIHMGVSLQDRQYLLFHLCTLKVACLGLAHAMERFISYLLEASMSSSTRPSFQPETRERESAENVRSDEFLDRETKGDSQEEKKDSCPSRGGGGEEETKEEEERTSCSGDVAREKEKNEGEMRKEVGSIEALISTTTITTTTTCLKAVRVDTEDHLNISIDGSHAPSIIARSSPTDLATSMNTENGKRETKKEMKHLLTHEESQKKLRHFNSSYWSIITRMQTLRSLASFMAMRRRVKNGEKRTRKFFSSFSSSTSTSTMKEIHRLLSVKQEADGGSDEEGVAACVSPGVLSLGGVKLAKEDLDCIERREKRNRREEEEAEEDDANERMKKRMNEGEEEKDRSGSGRSRSSEATQKKIQSDGEKEMRQKKRKKKNTDVPEEEEKTKEIEEQEEEFLLFPDRVVWRLGRLMRSLKHLHKAVFSKDSQRSLLSETTSSSFSSSPSFSSSSSTGVQAREATKDIRLPSEGVDGEGDEDDGENIDTQRKNESLHMQKQVTFSCDGDKAETTKEEDEEEGKEEKKKKKNGLEREKEKDRDEEKSDSQRQGDSREARREEQEEEEVEGGLRRREERTLWVYDERQKRIEMLRRHSVEELQELSKTLSQAFRSFPLFFSFSQVDRFQAYQDLPKTSADSEELPIIRSDTSLSLSSASTASASSSFSSPSHSTPCLVCSSSSSSSSLPTSSPSGDPKGPCELSPNDRGENKRTFSSSFSFSSSSSSTSPPSSSFSLNLVSPEVTASVAYGSEPKEREERELKRLLSRKTSSSPTPYEASSRFISSSTASLSREKDLFSSSSSLLLGSDMHIDNHTSSYIEELSQLVGEEIEDLDRRVHLEEKLLSTLHRLCEDSAMGSEEIGSDRDKTQEKRSPSPSSSSSSPSSFSSSSISPYSVTAATPSLVKPCSSSSSPSCSSVSSRVSPHPAIVRRSLYIRREAEEHRQSQKIESLRRLKRLKHRRFLWTLLAQKAGLIEEGGEEQGEEREKENTSHNKRLREDEKRKTIGGQEVQKTPASLSISFHKEDNLYRLPDQEKEGEEEEDVFMLKITRPAEARRIPPSVENVEIRMVDNDRQKEIDSSRERQKKGEIEKQHVPQGMFPRTERATACNPGNIDTLLQEEKEEEKEVESSRLISDGGASRRGRTERQEEEEGDFFSLSASYQDLFMFEDDGDPSREDPKISSCPAPSKKDQEKVEEKPQNFFLRSLPRFNDYFPSFRREKREGEQPFFPSGAAGGGAAGERRRRRTATREVEGGGDAKNALLSIWAWGGIKEQATGHVWSSLNLPTREEEGRRTERVGEDEREEEEGEKKRERRRIRKRSCGQVDEGGEEGREDDGRERSDEEEERKERRKIDGMDEGEEREKTNEIGETAESEEVRREEEEKGIEEEEGRKSSEEQAGEYLHHLSRENEEEERETETEKVENETGKKGQKEDVRNKEKNEIFQSQALGGGEEEERMSKESANQDFPTGDDLEDKEEEALGDRQRKEDEKERQRTRGRRRRRTREDSAASPESQAFKRSKRTDECEEKEEERAEEERERNEEGEDSKGRDTRGKITDGENEGREEGEYEEGKEEEEVREEEEELHEEDQEEQGQDSQHKEEEDEEEEGDPEQRGEEEHEKDGEYENKEVSERETFHVVVDEEDLGDDDVLALAARLWVAGGEGEILGGKTSQPKGCGSSSKEKRIDASLPSLSSRLSEPAVSSSASTDLPGVAPSSSASPSSGQRGRSGPSSSTAEAIRSKRSREGRGNVTRMKPRSLLDPQPNERRETWDSSDSESRNTPRSEKTSSSSPVSSKTPLQRQRLLHPSGKRTTPGGRESRKGRRGEEEEKKKKALKGEDERLSFLRSSPSYTSPPLELIKFSNGPADGEDEEDQANDTRVDEEEEKDKCETARRRRRRSSRLEEKILEGEGREPEESVRHRMTTSPENRSPSQRQIKKKNKDESAIETSPSSYSGSPSSKDRYAVYRRKVGNPERARQVLNDRHPGAGAACRSQRKWRTSDEQLLIAGVNMFGVGRWNEIFKFFSPLRKYSPIQLKDKFRSLQKLLQCLGDEWKFLS</sequence>
<comment type="caution">
    <text evidence="3">The sequence shown here is derived from an EMBL/GenBank/DDBJ whole genome shotgun (WGS) entry which is preliminary data.</text>
</comment>
<feature type="region of interest" description="Disordered" evidence="1">
    <location>
        <begin position="1024"/>
        <end position="1104"/>
    </location>
</feature>
<feature type="compositionally biased region" description="Basic and acidic residues" evidence="1">
    <location>
        <begin position="2234"/>
        <end position="2269"/>
    </location>
</feature>
<feature type="compositionally biased region" description="Polar residues" evidence="1">
    <location>
        <begin position="2373"/>
        <end position="2383"/>
    </location>
</feature>
<feature type="region of interest" description="Disordered" evidence="1">
    <location>
        <begin position="1355"/>
        <end position="1496"/>
    </location>
</feature>
<evidence type="ECO:0000313" key="4">
    <source>
        <dbReference type="Proteomes" id="UP000221165"/>
    </source>
</evidence>
<feature type="compositionally biased region" description="Acidic residues" evidence="1">
    <location>
        <begin position="2570"/>
        <end position="2588"/>
    </location>
</feature>
<feature type="compositionally biased region" description="Basic and acidic residues" evidence="1">
    <location>
        <begin position="1193"/>
        <end position="1202"/>
    </location>
</feature>
<keyword evidence="4" id="KW-1185">Reference proteome</keyword>
<feature type="compositionally biased region" description="Acidic residues" evidence="1">
    <location>
        <begin position="2270"/>
        <end position="2297"/>
    </location>
</feature>
<feature type="compositionally biased region" description="Low complexity" evidence="1">
    <location>
        <begin position="1417"/>
        <end position="1439"/>
    </location>
</feature>
<feature type="compositionally biased region" description="Basic residues" evidence="1">
    <location>
        <begin position="2015"/>
        <end position="2024"/>
    </location>
</feature>
<feature type="compositionally biased region" description="Basic and acidic residues" evidence="1">
    <location>
        <begin position="2603"/>
        <end position="2622"/>
    </location>
</feature>
<feature type="compositionally biased region" description="Low complexity" evidence="1">
    <location>
        <begin position="1471"/>
        <end position="1494"/>
    </location>
</feature>
<feature type="compositionally biased region" description="Basic and acidic residues" evidence="1">
    <location>
        <begin position="767"/>
        <end position="799"/>
    </location>
</feature>
<feature type="compositionally biased region" description="Basic and acidic residues" evidence="1">
    <location>
        <begin position="813"/>
        <end position="835"/>
    </location>
</feature>
<dbReference type="GeneID" id="94426307"/>
<dbReference type="Gene3D" id="1.10.246.220">
    <property type="match status" value="1"/>
</dbReference>
<evidence type="ECO:0000313" key="3">
    <source>
        <dbReference type="EMBL" id="PHJ23251.1"/>
    </source>
</evidence>
<organism evidence="3 4">
    <name type="scientific">Cystoisospora suis</name>
    <dbReference type="NCBI Taxonomy" id="483139"/>
    <lineage>
        <taxon>Eukaryota</taxon>
        <taxon>Sar</taxon>
        <taxon>Alveolata</taxon>
        <taxon>Apicomplexa</taxon>
        <taxon>Conoidasida</taxon>
        <taxon>Coccidia</taxon>
        <taxon>Eucoccidiorida</taxon>
        <taxon>Eimeriorina</taxon>
        <taxon>Sarcocystidae</taxon>
        <taxon>Cystoisospora</taxon>
    </lineage>
</organism>
<feature type="region of interest" description="Disordered" evidence="1">
    <location>
        <begin position="1979"/>
        <end position="2350"/>
    </location>
</feature>
<dbReference type="PANTHER" id="PTHR36812">
    <property type="entry name" value="NEUROFILAMENT TRIPLET M PROTEIN-LIKE PROTEIN"/>
    <property type="match status" value="1"/>
</dbReference>
<feature type="region of interest" description="Disordered" evidence="1">
    <location>
        <begin position="2365"/>
        <end position="2665"/>
    </location>
</feature>